<evidence type="ECO:0000256" key="7">
    <source>
        <dbReference type="ARBA" id="ARBA00037297"/>
    </source>
</evidence>
<proteinExistence type="inferred from homology"/>
<sequence length="172" mass="19209">LQFVNMAGFIMKQVMGDKLNDIKGGLDKLTGDGGNEAKTESGEDPEVIQARLEAEERRQEKHRKMEMEREKMRKDIREKYGIQKKDPVMPAAELDGYGRIGSGFHKSPEQLAKDSEEEEGLMGQVNEFIGKAKTAVTGNLFCSKLLLCSCNSENNFSIDVATTVKNYLPFGK</sequence>
<organism evidence="10 11">
    <name type="scientific">Trichinella pseudospiralis</name>
    <name type="common">Parasitic roundworm</name>
    <dbReference type="NCBI Taxonomy" id="6337"/>
    <lineage>
        <taxon>Eukaryota</taxon>
        <taxon>Metazoa</taxon>
        <taxon>Ecdysozoa</taxon>
        <taxon>Nematoda</taxon>
        <taxon>Enoplea</taxon>
        <taxon>Dorylaimia</taxon>
        <taxon>Trichinellida</taxon>
        <taxon>Trichinellidae</taxon>
        <taxon>Trichinella</taxon>
    </lineage>
</organism>
<evidence type="ECO:0000313" key="11">
    <source>
        <dbReference type="Proteomes" id="UP000054826"/>
    </source>
</evidence>
<dbReference type="FunFam" id="1.20.5.580:FF:000002">
    <property type="entry name" value="Complexin, isoform AB"/>
    <property type="match status" value="1"/>
</dbReference>
<dbReference type="GO" id="GO:0046928">
    <property type="term" value="P:regulation of neurotransmitter secretion"/>
    <property type="evidence" value="ECO:0007669"/>
    <property type="project" value="TreeGrafter"/>
</dbReference>
<evidence type="ECO:0000256" key="1">
    <source>
        <dbReference type="ARBA" id="ARBA00004514"/>
    </source>
</evidence>
<dbReference type="InterPro" id="IPR008849">
    <property type="entry name" value="Synaphin"/>
</dbReference>
<dbReference type="GO" id="GO:0016079">
    <property type="term" value="P:synaptic vesicle exocytosis"/>
    <property type="evidence" value="ECO:0007669"/>
    <property type="project" value="TreeGrafter"/>
</dbReference>
<dbReference type="EMBL" id="JYDV01000126">
    <property type="protein sequence ID" value="KRZ30764.1"/>
    <property type="molecule type" value="Genomic_DNA"/>
</dbReference>
<dbReference type="AlphaFoldDB" id="A0A0V1J727"/>
<dbReference type="GO" id="GO:0031201">
    <property type="term" value="C:SNARE complex"/>
    <property type="evidence" value="ECO:0007669"/>
    <property type="project" value="TreeGrafter"/>
</dbReference>
<keyword evidence="4" id="KW-0268">Exocytosis</keyword>
<comment type="similarity">
    <text evidence="2">Belongs to the complexin/synaphin family.</text>
</comment>
<feature type="non-terminal residue" evidence="10">
    <location>
        <position position="1"/>
    </location>
</feature>
<dbReference type="GO" id="GO:0005829">
    <property type="term" value="C:cytosol"/>
    <property type="evidence" value="ECO:0007669"/>
    <property type="project" value="UniProtKB-SubCell"/>
</dbReference>
<feature type="region of interest" description="Disordered" evidence="9">
    <location>
        <begin position="27"/>
        <end position="82"/>
    </location>
</feature>
<evidence type="ECO:0000256" key="8">
    <source>
        <dbReference type="ARBA" id="ARBA00067104"/>
    </source>
</evidence>
<evidence type="ECO:0000256" key="2">
    <source>
        <dbReference type="ARBA" id="ARBA00005396"/>
    </source>
</evidence>
<evidence type="ECO:0000256" key="5">
    <source>
        <dbReference type="ARBA" id="ARBA00022775"/>
    </source>
</evidence>
<dbReference type="Gene3D" id="1.20.5.580">
    <property type="entry name" value="Single Helix bin"/>
    <property type="match status" value="1"/>
</dbReference>
<feature type="compositionally biased region" description="Basic and acidic residues" evidence="9">
    <location>
        <begin position="52"/>
        <end position="82"/>
    </location>
</feature>
<dbReference type="PANTHER" id="PTHR16705">
    <property type="entry name" value="COMPLEXIN"/>
    <property type="match status" value="1"/>
</dbReference>
<feature type="compositionally biased region" description="Basic and acidic residues" evidence="9">
    <location>
        <begin position="27"/>
        <end position="41"/>
    </location>
</feature>
<dbReference type="GO" id="GO:0043195">
    <property type="term" value="C:terminal bouton"/>
    <property type="evidence" value="ECO:0007669"/>
    <property type="project" value="TreeGrafter"/>
</dbReference>
<keyword evidence="5" id="KW-0532">Neurotransmitter transport</keyword>
<dbReference type="Proteomes" id="UP000054826">
    <property type="component" value="Unassembled WGS sequence"/>
</dbReference>
<evidence type="ECO:0000256" key="9">
    <source>
        <dbReference type="SAM" id="MobiDB-lite"/>
    </source>
</evidence>
<protein>
    <recommendedName>
        <fullName evidence="8">Putative complexin-1</fullName>
    </recommendedName>
</protein>
<dbReference type="Pfam" id="PF05835">
    <property type="entry name" value="Synaphin"/>
    <property type="match status" value="1"/>
</dbReference>
<name>A0A0V1J727_TRIPS</name>
<gene>
    <name evidence="10" type="primary">cpx-1</name>
    <name evidence="10" type="ORF">T4C_1632</name>
</gene>
<dbReference type="PANTHER" id="PTHR16705:SF4">
    <property type="entry name" value="COMPLEXIN"/>
    <property type="match status" value="1"/>
</dbReference>
<dbReference type="CDD" id="cd22808">
    <property type="entry name" value="Complexin_NTD_CPLX_I_II"/>
    <property type="match status" value="1"/>
</dbReference>
<comment type="subcellular location">
    <subcellularLocation>
        <location evidence="1">Cytoplasm</location>
        <location evidence="1">Cytosol</location>
    </subcellularLocation>
</comment>
<reference evidence="10 11" key="1">
    <citation type="submission" date="2015-01" db="EMBL/GenBank/DDBJ databases">
        <title>Evolution of Trichinella species and genotypes.</title>
        <authorList>
            <person name="Korhonen P.K."/>
            <person name="Edoardo P."/>
            <person name="Giuseppe L.R."/>
            <person name="Gasser R.B."/>
        </authorList>
    </citation>
    <scope>NUCLEOTIDE SEQUENCE [LARGE SCALE GENOMIC DNA]</scope>
    <source>
        <strain evidence="10">ISS176</strain>
    </source>
</reference>
<dbReference type="SUPFAM" id="SSF58038">
    <property type="entry name" value="SNARE fusion complex"/>
    <property type="match status" value="1"/>
</dbReference>
<comment type="caution">
    <text evidence="10">The sequence shown here is derived from an EMBL/GenBank/DDBJ whole genome shotgun (WGS) entry which is preliminary data.</text>
</comment>
<accession>A0A0V1J727</accession>
<evidence type="ECO:0000256" key="6">
    <source>
        <dbReference type="ARBA" id="ARBA00023054"/>
    </source>
</evidence>
<comment type="function">
    <text evidence="7">Positively regulates a late step in synaptic vesicle exocytosis.</text>
</comment>
<keyword evidence="6" id="KW-0175">Coiled coil</keyword>
<keyword evidence="3" id="KW-0813">Transport</keyword>
<evidence type="ECO:0000313" key="10">
    <source>
        <dbReference type="EMBL" id="KRZ30764.1"/>
    </source>
</evidence>
<evidence type="ECO:0000256" key="3">
    <source>
        <dbReference type="ARBA" id="ARBA00022448"/>
    </source>
</evidence>
<evidence type="ECO:0000256" key="4">
    <source>
        <dbReference type="ARBA" id="ARBA00022483"/>
    </source>
</evidence>
<dbReference type="GO" id="GO:0019905">
    <property type="term" value="F:syntaxin binding"/>
    <property type="evidence" value="ECO:0007669"/>
    <property type="project" value="InterPro"/>
</dbReference>